<evidence type="ECO:0000313" key="3">
    <source>
        <dbReference type="Proteomes" id="UP000287651"/>
    </source>
</evidence>
<reference evidence="2 3" key="1">
    <citation type="journal article" date="2014" name="Agronomy (Basel)">
        <title>A Draft Genome Sequence for Ensete ventricosum, the Drought-Tolerant Tree Against Hunger.</title>
        <authorList>
            <person name="Harrison J."/>
            <person name="Moore K.A."/>
            <person name="Paszkiewicz K."/>
            <person name="Jones T."/>
            <person name="Grant M."/>
            <person name="Ambacheew D."/>
            <person name="Muzemil S."/>
            <person name="Studholme D.J."/>
        </authorList>
    </citation>
    <scope>NUCLEOTIDE SEQUENCE [LARGE SCALE GENOMIC DNA]</scope>
</reference>
<name>A0A426ZE09_ENSVE</name>
<gene>
    <name evidence="2" type="ORF">B296_00005149</name>
</gene>
<sequence length="603" mass="65575">MRVPAGKSVDLTCVRSAVGPLTPPYLRLTGFPRRVGHVSGSVVRGREDVATRSTSAISFPPPSPGKTFSRCPIRVLKMRYCAKSPAYGDVRLVPSGGLGTDRTERSSGEELAGLRIREDLTERVNSGTNPGDLAERANSSTNPGDLAERVNSDTNLENLVERVNSGTSPRDLAERANSGTDPRDSTKRVNSGTNLGDLTERMNSGTNPRDLAERVLWVVSSPGSGEASRCDLEVGSSGASSGPPSPVDMRVLRDLEVMKANNDLDTAVTKGSLTVIRERYNIPVEYGLHVPQPGQRPYSSDAPGMCISGQGGYYLTARIDFRVSGAPSNNKGWKSRYPFVSGPVWGFRLNWSAYPIGNASPYLSKEESVLVGRLKGILSSSRVIKEMIKLWLVEAGLSPTSRGTVILPYFNFSSCILTCKSGCRSNDPDELHGMPKVSNGKAPPTRPAAREVGASPAREAPKASSKRPVDAPTEQADDAARRHKKIKVLTRRYKSRLGEGESCSQSKGKEPATPSEEPETPAESEEEGASPAHRRPRSMKDLFKTKVHKDDAGYYTLLMSDLGHQHPEKKEMKARWKGLKNSRRCGITRQQRRSSRGDFSTPN</sequence>
<feature type="compositionally biased region" description="Basic residues" evidence="1">
    <location>
        <begin position="481"/>
        <end position="495"/>
    </location>
</feature>
<evidence type="ECO:0000256" key="1">
    <source>
        <dbReference type="SAM" id="MobiDB-lite"/>
    </source>
</evidence>
<protein>
    <submittedName>
        <fullName evidence="2">Uncharacterized protein</fullName>
    </submittedName>
</protein>
<comment type="caution">
    <text evidence="2">The sequence shown here is derived from an EMBL/GenBank/DDBJ whole genome shotgun (WGS) entry which is preliminary data.</text>
</comment>
<feature type="region of interest" description="Disordered" evidence="1">
    <location>
        <begin position="120"/>
        <end position="209"/>
    </location>
</feature>
<dbReference type="Proteomes" id="UP000287651">
    <property type="component" value="Unassembled WGS sequence"/>
</dbReference>
<feature type="compositionally biased region" description="Polar residues" evidence="1">
    <location>
        <begin position="188"/>
        <end position="207"/>
    </location>
</feature>
<evidence type="ECO:0000313" key="2">
    <source>
        <dbReference type="EMBL" id="RRT62182.1"/>
    </source>
</evidence>
<feature type="compositionally biased region" description="Acidic residues" evidence="1">
    <location>
        <begin position="516"/>
        <end position="528"/>
    </location>
</feature>
<organism evidence="2 3">
    <name type="scientific">Ensete ventricosum</name>
    <name type="common">Abyssinian banana</name>
    <name type="synonym">Musa ensete</name>
    <dbReference type="NCBI Taxonomy" id="4639"/>
    <lineage>
        <taxon>Eukaryota</taxon>
        <taxon>Viridiplantae</taxon>
        <taxon>Streptophyta</taxon>
        <taxon>Embryophyta</taxon>
        <taxon>Tracheophyta</taxon>
        <taxon>Spermatophyta</taxon>
        <taxon>Magnoliopsida</taxon>
        <taxon>Liliopsida</taxon>
        <taxon>Zingiberales</taxon>
        <taxon>Musaceae</taxon>
        <taxon>Ensete</taxon>
    </lineage>
</organism>
<feature type="region of interest" description="Disordered" evidence="1">
    <location>
        <begin position="430"/>
        <end position="542"/>
    </location>
</feature>
<dbReference type="EMBL" id="AMZH03007090">
    <property type="protein sequence ID" value="RRT62182.1"/>
    <property type="molecule type" value="Genomic_DNA"/>
</dbReference>
<feature type="region of interest" description="Disordered" evidence="1">
    <location>
        <begin position="566"/>
        <end position="603"/>
    </location>
</feature>
<dbReference type="AlphaFoldDB" id="A0A426ZE09"/>
<proteinExistence type="predicted"/>
<feature type="region of interest" description="Disordered" evidence="1">
    <location>
        <begin position="227"/>
        <end position="246"/>
    </location>
</feature>
<accession>A0A426ZE09</accession>